<dbReference type="OrthoDB" id="9801333at2"/>
<evidence type="ECO:0000256" key="3">
    <source>
        <dbReference type="ARBA" id="ARBA00023274"/>
    </source>
</evidence>
<dbReference type="RefSeq" id="WP_110611173.1">
    <property type="nucleotide sequence ID" value="NZ_PDOD01000005.1"/>
</dbReference>
<dbReference type="GO" id="GO:0005840">
    <property type="term" value="C:ribosome"/>
    <property type="evidence" value="ECO:0007669"/>
    <property type="project" value="UniProtKB-KW"/>
</dbReference>
<dbReference type="EMBL" id="PDOD01000005">
    <property type="protein sequence ID" value="PYZ91840.1"/>
    <property type="molecule type" value="Genomic_DNA"/>
</dbReference>
<sequence>MSQKVILACHQCHSRNYSTTKTAQDRTERLQINKYCRTCGKHTTHLETK</sequence>
<dbReference type="Proteomes" id="UP000248214">
    <property type="component" value="Unassembled WGS sequence"/>
</dbReference>
<dbReference type="NCBIfam" id="TIGR01023">
    <property type="entry name" value="rpmG_bact"/>
    <property type="match status" value="1"/>
</dbReference>
<organism evidence="6 7">
    <name type="scientific">Salipaludibacillus keqinensis</name>
    <dbReference type="NCBI Taxonomy" id="2045207"/>
    <lineage>
        <taxon>Bacteria</taxon>
        <taxon>Bacillati</taxon>
        <taxon>Bacillota</taxon>
        <taxon>Bacilli</taxon>
        <taxon>Bacillales</taxon>
        <taxon>Bacillaceae</taxon>
    </lineage>
</organism>
<evidence type="ECO:0000256" key="2">
    <source>
        <dbReference type="ARBA" id="ARBA00022980"/>
    </source>
</evidence>
<dbReference type="HAMAP" id="MF_00294">
    <property type="entry name" value="Ribosomal_bL33"/>
    <property type="match status" value="1"/>
</dbReference>
<comment type="similarity">
    <text evidence="1 5">Belongs to the bacterial ribosomal protein bL33 family.</text>
</comment>
<keyword evidence="3 5" id="KW-0687">Ribonucleoprotein</keyword>
<evidence type="ECO:0000313" key="6">
    <source>
        <dbReference type="EMBL" id="PYZ91840.1"/>
    </source>
</evidence>
<keyword evidence="7" id="KW-1185">Reference proteome</keyword>
<proteinExistence type="inferred from homology"/>
<reference evidence="6 7" key="1">
    <citation type="submission" date="2017-10" db="EMBL/GenBank/DDBJ databases">
        <title>Bacillus sp. nov., a halophilic bacterium isolated from a Keqin Lake.</title>
        <authorList>
            <person name="Wang H."/>
        </authorList>
    </citation>
    <scope>NUCLEOTIDE SEQUENCE [LARGE SCALE GENOMIC DNA]</scope>
    <source>
        <strain evidence="6 7">KQ-12</strain>
    </source>
</reference>
<comment type="caution">
    <text evidence="6">The sequence shown here is derived from an EMBL/GenBank/DDBJ whole genome shotgun (WGS) entry which is preliminary data.</text>
</comment>
<name>A0A323T9R1_9BACI</name>
<evidence type="ECO:0000256" key="4">
    <source>
        <dbReference type="ARBA" id="ARBA00035176"/>
    </source>
</evidence>
<gene>
    <name evidence="5 6" type="primary">rpmG</name>
    <name evidence="6" type="ORF">CR194_16650</name>
</gene>
<dbReference type="SUPFAM" id="SSF57829">
    <property type="entry name" value="Zn-binding ribosomal proteins"/>
    <property type="match status" value="1"/>
</dbReference>
<accession>A0A323T9R1</accession>
<evidence type="ECO:0000313" key="7">
    <source>
        <dbReference type="Proteomes" id="UP000248214"/>
    </source>
</evidence>
<dbReference type="Gene3D" id="2.20.28.120">
    <property type="entry name" value="Ribosomal protein L33"/>
    <property type="match status" value="1"/>
</dbReference>
<dbReference type="InterPro" id="IPR001705">
    <property type="entry name" value="Ribosomal_bL33"/>
</dbReference>
<dbReference type="InterPro" id="IPR011332">
    <property type="entry name" value="Ribosomal_zn-bd"/>
</dbReference>
<evidence type="ECO:0000256" key="5">
    <source>
        <dbReference type="HAMAP-Rule" id="MF_00294"/>
    </source>
</evidence>
<dbReference type="NCBIfam" id="NF001860">
    <property type="entry name" value="PRK00595.1"/>
    <property type="match status" value="1"/>
</dbReference>
<dbReference type="Pfam" id="PF00471">
    <property type="entry name" value="Ribosomal_L33"/>
    <property type="match status" value="1"/>
</dbReference>
<evidence type="ECO:0000256" key="1">
    <source>
        <dbReference type="ARBA" id="ARBA00007596"/>
    </source>
</evidence>
<dbReference type="GO" id="GO:0003735">
    <property type="term" value="F:structural constituent of ribosome"/>
    <property type="evidence" value="ECO:0007669"/>
    <property type="project" value="InterPro"/>
</dbReference>
<dbReference type="GO" id="GO:0006412">
    <property type="term" value="P:translation"/>
    <property type="evidence" value="ECO:0007669"/>
    <property type="project" value="UniProtKB-UniRule"/>
</dbReference>
<protein>
    <recommendedName>
        <fullName evidence="4 5">Large ribosomal subunit protein bL33</fullName>
    </recommendedName>
</protein>
<dbReference type="InterPro" id="IPR038584">
    <property type="entry name" value="Ribosomal_bL33_sf"/>
</dbReference>
<dbReference type="GO" id="GO:1990904">
    <property type="term" value="C:ribonucleoprotein complex"/>
    <property type="evidence" value="ECO:0007669"/>
    <property type="project" value="UniProtKB-KW"/>
</dbReference>
<dbReference type="AlphaFoldDB" id="A0A323T9R1"/>
<keyword evidence="2 5" id="KW-0689">Ribosomal protein</keyword>
<dbReference type="NCBIfam" id="NF001764">
    <property type="entry name" value="PRK00504.1"/>
    <property type="match status" value="1"/>
</dbReference>
<dbReference type="GO" id="GO:0005737">
    <property type="term" value="C:cytoplasm"/>
    <property type="evidence" value="ECO:0007669"/>
    <property type="project" value="UniProtKB-ARBA"/>
</dbReference>